<organism evidence="1 2">
    <name type="scientific">Anaerostipes butyraticus</name>
    <dbReference type="NCBI Taxonomy" id="645466"/>
    <lineage>
        <taxon>Bacteria</taxon>
        <taxon>Bacillati</taxon>
        <taxon>Bacillota</taxon>
        <taxon>Clostridia</taxon>
        <taxon>Lachnospirales</taxon>
        <taxon>Lachnospiraceae</taxon>
        <taxon>Anaerostipes</taxon>
    </lineage>
</organism>
<protein>
    <submittedName>
        <fullName evidence="1">Uncharacterized protein</fullName>
    </submittedName>
</protein>
<evidence type="ECO:0000313" key="2">
    <source>
        <dbReference type="Proteomes" id="UP000613208"/>
    </source>
</evidence>
<dbReference type="RefSeq" id="WP_201312151.1">
    <property type="nucleotide sequence ID" value="NZ_BLYI01000065.1"/>
</dbReference>
<dbReference type="Proteomes" id="UP000613208">
    <property type="component" value="Unassembled WGS sequence"/>
</dbReference>
<keyword evidence="2" id="KW-1185">Reference proteome</keyword>
<reference evidence="1" key="1">
    <citation type="submission" date="2020-06" db="EMBL/GenBank/DDBJ databases">
        <title>Characterization of fructooligosaccharide metabolism and fructooligosaccharide-degrading enzymes in human commensal butyrate producers.</title>
        <authorList>
            <person name="Tanno H."/>
            <person name="Fujii T."/>
            <person name="Hirano K."/>
            <person name="Maeno S."/>
            <person name="Tonozuka T."/>
            <person name="Sakamoto M."/>
            <person name="Ohkuma M."/>
            <person name="Tochio T."/>
            <person name="Endo A."/>
        </authorList>
    </citation>
    <scope>NUCLEOTIDE SEQUENCE</scope>
    <source>
        <strain evidence="1">JCM 17466</strain>
    </source>
</reference>
<evidence type="ECO:0000313" key="1">
    <source>
        <dbReference type="EMBL" id="GFO86501.1"/>
    </source>
</evidence>
<comment type="caution">
    <text evidence="1">The sequence shown here is derived from an EMBL/GenBank/DDBJ whole genome shotgun (WGS) entry which is preliminary data.</text>
</comment>
<dbReference type="EMBL" id="BLYI01000065">
    <property type="protein sequence ID" value="GFO86501.1"/>
    <property type="molecule type" value="Genomic_DNA"/>
</dbReference>
<accession>A0A916QCA8</accession>
<dbReference type="AlphaFoldDB" id="A0A916QCA8"/>
<gene>
    <name evidence="1" type="ORF">ANBU17_28480</name>
</gene>
<name>A0A916QCA8_9FIRM</name>
<sequence>MAYQARKHKRFQEDLELVDEHGEVAHVLHVDLDADDMVVKINRKYAELTRIMAETNEMKRKAKTAQEANVCFEKLGRAIVDLLEAVFGTEDAKVILDFYEGRYIELTKEVVPFLTQVVIPRCIEIKNENKKNVLSRYNRKTRRKLFGR</sequence>
<proteinExistence type="predicted"/>